<proteinExistence type="predicted"/>
<reference evidence="1 2" key="1">
    <citation type="journal article" date="2013" name="Front. Plant Sci.">
        <title>The Reference Genome of the Halophytic Plant Eutrema salsugineum.</title>
        <authorList>
            <person name="Yang R."/>
            <person name="Jarvis D.E."/>
            <person name="Chen H."/>
            <person name="Beilstein M.A."/>
            <person name="Grimwood J."/>
            <person name="Jenkins J."/>
            <person name="Shu S."/>
            <person name="Prochnik S."/>
            <person name="Xin M."/>
            <person name="Ma C."/>
            <person name="Schmutz J."/>
            <person name="Wing R.A."/>
            <person name="Mitchell-Olds T."/>
            <person name="Schumaker K.S."/>
            <person name="Wang X."/>
        </authorList>
    </citation>
    <scope>NUCLEOTIDE SEQUENCE [LARGE SCALE GENOMIC DNA]</scope>
</reference>
<evidence type="ECO:0000313" key="2">
    <source>
        <dbReference type="Proteomes" id="UP000030689"/>
    </source>
</evidence>
<keyword evidence="2" id="KW-1185">Reference proteome</keyword>
<organism evidence="1 2">
    <name type="scientific">Eutrema salsugineum</name>
    <name type="common">Saltwater cress</name>
    <name type="synonym">Sisymbrium salsugineum</name>
    <dbReference type="NCBI Taxonomy" id="72664"/>
    <lineage>
        <taxon>Eukaryota</taxon>
        <taxon>Viridiplantae</taxon>
        <taxon>Streptophyta</taxon>
        <taxon>Embryophyta</taxon>
        <taxon>Tracheophyta</taxon>
        <taxon>Spermatophyta</taxon>
        <taxon>Magnoliopsida</taxon>
        <taxon>eudicotyledons</taxon>
        <taxon>Gunneridae</taxon>
        <taxon>Pentapetalae</taxon>
        <taxon>rosids</taxon>
        <taxon>malvids</taxon>
        <taxon>Brassicales</taxon>
        <taxon>Brassicaceae</taxon>
        <taxon>Eutremeae</taxon>
        <taxon>Eutrema</taxon>
    </lineage>
</organism>
<sequence>SFKFEIPEFHGNQVAEELLDWIVIVDEILEFKHVPLDRCVPVIAMRFRNRVAAWWTQLKLSRARSGKPKIMDWDKL</sequence>
<gene>
    <name evidence="1" type="ORF">EUTSA_v10012371mg</name>
</gene>
<dbReference type="STRING" id="72664.V4KKH1"/>
<dbReference type="KEGG" id="eus:EUTSA_v10012371mg"/>
<dbReference type="Gramene" id="ESQ30422">
    <property type="protein sequence ID" value="ESQ30422"/>
    <property type="gene ID" value="EUTSA_v10012371mg"/>
</dbReference>
<dbReference type="AlphaFoldDB" id="V4KKH1"/>
<evidence type="ECO:0008006" key="3">
    <source>
        <dbReference type="Google" id="ProtNLM"/>
    </source>
</evidence>
<name>V4KKH1_EUTSA</name>
<feature type="non-terminal residue" evidence="1">
    <location>
        <position position="76"/>
    </location>
</feature>
<feature type="non-terminal residue" evidence="1">
    <location>
        <position position="1"/>
    </location>
</feature>
<dbReference type="EMBL" id="KI517809">
    <property type="protein sequence ID" value="ESQ30422.1"/>
    <property type="molecule type" value="Genomic_DNA"/>
</dbReference>
<protein>
    <recommendedName>
        <fullName evidence="3">Retrotransposon gag domain-containing protein</fullName>
    </recommendedName>
</protein>
<evidence type="ECO:0000313" key="1">
    <source>
        <dbReference type="EMBL" id="ESQ30422.1"/>
    </source>
</evidence>
<accession>V4KKH1</accession>
<dbReference type="Proteomes" id="UP000030689">
    <property type="component" value="Unassembled WGS sequence"/>
</dbReference>